<proteinExistence type="predicted"/>
<dbReference type="RefSeq" id="XP_001584366.1">
    <property type="nucleotide sequence ID" value="XM_001584316.1"/>
</dbReference>
<keyword evidence="2" id="KW-1185">Reference proteome</keyword>
<sequence length="176" mass="20483">MSMQDSFSLKDPNFYFQRYVISSCMQDNDVHGLRNGGKSSNWKKAIPSKIGLQENNWKNLDIKDAISITKKNIQDIEIDETDDKKVRFITLRFEDKDTYVFTANQEVLDQFYTGISLILNKPVENDYMAQKIKEFTDMITSRLKFKRNLDKDFGIPQIPPEPTCFPDIDPKVLAQN</sequence>
<dbReference type="SMR" id="A2D7U7"/>
<dbReference type="VEuPathDB" id="TrichDB:TVAG_070430"/>
<dbReference type="VEuPathDB" id="TrichDB:TVAGG3_1044950"/>
<accession>A2D7U7</accession>
<reference evidence="1" key="2">
    <citation type="journal article" date="2007" name="Science">
        <title>Draft genome sequence of the sexually transmitted pathogen Trichomonas vaginalis.</title>
        <authorList>
            <person name="Carlton J.M."/>
            <person name="Hirt R.P."/>
            <person name="Silva J.C."/>
            <person name="Delcher A.L."/>
            <person name="Schatz M."/>
            <person name="Zhao Q."/>
            <person name="Wortman J.R."/>
            <person name="Bidwell S.L."/>
            <person name="Alsmark U.C.M."/>
            <person name="Besteiro S."/>
            <person name="Sicheritz-Ponten T."/>
            <person name="Noel C.J."/>
            <person name="Dacks J.B."/>
            <person name="Foster P.G."/>
            <person name="Simillion C."/>
            <person name="Van de Peer Y."/>
            <person name="Miranda-Saavedra D."/>
            <person name="Barton G.J."/>
            <person name="Westrop G.D."/>
            <person name="Mueller S."/>
            <person name="Dessi D."/>
            <person name="Fiori P.L."/>
            <person name="Ren Q."/>
            <person name="Paulsen I."/>
            <person name="Zhang H."/>
            <person name="Bastida-Corcuera F.D."/>
            <person name="Simoes-Barbosa A."/>
            <person name="Brown M.T."/>
            <person name="Hayes R.D."/>
            <person name="Mukherjee M."/>
            <person name="Okumura C.Y."/>
            <person name="Schneider R."/>
            <person name="Smith A.J."/>
            <person name="Vanacova S."/>
            <person name="Villalvazo M."/>
            <person name="Haas B.J."/>
            <person name="Pertea M."/>
            <person name="Feldblyum T.V."/>
            <person name="Utterback T.R."/>
            <person name="Shu C.L."/>
            <person name="Osoegawa K."/>
            <person name="de Jong P.J."/>
            <person name="Hrdy I."/>
            <person name="Horvathova L."/>
            <person name="Zubacova Z."/>
            <person name="Dolezal P."/>
            <person name="Malik S.B."/>
            <person name="Logsdon J.M. Jr."/>
            <person name="Henze K."/>
            <person name="Gupta A."/>
            <person name="Wang C.C."/>
            <person name="Dunne R.L."/>
            <person name="Upcroft J.A."/>
            <person name="Upcroft P."/>
            <person name="White O."/>
            <person name="Salzberg S.L."/>
            <person name="Tang P."/>
            <person name="Chiu C.-H."/>
            <person name="Lee Y.-S."/>
            <person name="Embley T.M."/>
            <person name="Coombs G.H."/>
            <person name="Mottram J.C."/>
            <person name="Tachezy J."/>
            <person name="Fraser-Liggett C.M."/>
            <person name="Johnson P.J."/>
        </authorList>
    </citation>
    <scope>NUCLEOTIDE SEQUENCE [LARGE SCALE GENOMIC DNA]</scope>
    <source>
        <strain evidence="1">G3</strain>
    </source>
</reference>
<evidence type="ECO:0008006" key="3">
    <source>
        <dbReference type="Google" id="ProtNLM"/>
    </source>
</evidence>
<dbReference type="KEGG" id="tva:5468920"/>
<evidence type="ECO:0000313" key="1">
    <source>
        <dbReference type="EMBL" id="EAY23380.1"/>
    </source>
</evidence>
<protein>
    <recommendedName>
        <fullName evidence="3">PH domain-containing protein</fullName>
    </recommendedName>
</protein>
<evidence type="ECO:0000313" key="2">
    <source>
        <dbReference type="Proteomes" id="UP000001542"/>
    </source>
</evidence>
<dbReference type="EMBL" id="DS113178">
    <property type="protein sequence ID" value="EAY23380.1"/>
    <property type="molecule type" value="Genomic_DNA"/>
</dbReference>
<dbReference type="AlphaFoldDB" id="A2D7U7"/>
<gene>
    <name evidence="1" type="ORF">TVAG_070430</name>
</gene>
<dbReference type="InParanoid" id="A2D7U7"/>
<dbReference type="Proteomes" id="UP000001542">
    <property type="component" value="Unassembled WGS sequence"/>
</dbReference>
<organism evidence="1 2">
    <name type="scientific">Trichomonas vaginalis (strain ATCC PRA-98 / G3)</name>
    <dbReference type="NCBI Taxonomy" id="412133"/>
    <lineage>
        <taxon>Eukaryota</taxon>
        <taxon>Metamonada</taxon>
        <taxon>Parabasalia</taxon>
        <taxon>Trichomonadida</taxon>
        <taxon>Trichomonadidae</taxon>
        <taxon>Trichomonas</taxon>
    </lineage>
</organism>
<reference evidence="1" key="1">
    <citation type="submission" date="2006-10" db="EMBL/GenBank/DDBJ databases">
        <authorList>
            <person name="Amadeo P."/>
            <person name="Zhao Q."/>
            <person name="Wortman J."/>
            <person name="Fraser-Liggett C."/>
            <person name="Carlton J."/>
        </authorList>
    </citation>
    <scope>NUCLEOTIDE SEQUENCE</scope>
    <source>
        <strain evidence="1">G3</strain>
    </source>
</reference>
<name>A2D7U7_TRIV3</name>